<gene>
    <name evidence="9" type="primary">MDM12</name>
    <name evidence="12" type="ORF">AAE3_LOCUS13309</name>
</gene>
<reference evidence="12 13" key="1">
    <citation type="submission" date="2020-01" db="EMBL/GenBank/DDBJ databases">
        <authorList>
            <person name="Gupta K D."/>
        </authorList>
    </citation>
    <scope>NUCLEOTIDE SEQUENCE [LARGE SCALE GENOMIC DNA]</scope>
</reference>
<evidence type="ECO:0000256" key="8">
    <source>
        <dbReference type="ARBA" id="ARBA00023136"/>
    </source>
</evidence>
<evidence type="ECO:0000256" key="5">
    <source>
        <dbReference type="ARBA" id="ARBA00023055"/>
    </source>
</evidence>
<comment type="caution">
    <text evidence="12">The sequence shown here is derived from an EMBL/GenBank/DDBJ whole genome shotgun (WGS) entry which is preliminary data.</text>
</comment>
<dbReference type="PROSITE" id="PS51847">
    <property type="entry name" value="SMP"/>
    <property type="match status" value="1"/>
</dbReference>
<organism evidence="12 13">
    <name type="scientific">Cyclocybe aegerita</name>
    <name type="common">Black poplar mushroom</name>
    <name type="synonym">Agrocybe aegerita</name>
    <dbReference type="NCBI Taxonomy" id="1973307"/>
    <lineage>
        <taxon>Eukaryota</taxon>
        <taxon>Fungi</taxon>
        <taxon>Dikarya</taxon>
        <taxon>Basidiomycota</taxon>
        <taxon>Agaricomycotina</taxon>
        <taxon>Agaricomycetes</taxon>
        <taxon>Agaricomycetidae</taxon>
        <taxon>Agaricales</taxon>
        <taxon>Agaricineae</taxon>
        <taxon>Bolbitiaceae</taxon>
        <taxon>Cyclocybe</taxon>
    </lineage>
</organism>
<feature type="domain" description="SMP-LTD" evidence="11">
    <location>
        <begin position="1"/>
        <end position="398"/>
    </location>
</feature>
<comment type="function">
    <text evidence="9">Component of the ERMES/MDM complex, which serves as a molecular tether to connect the endoplasmic reticulum (ER) and mitochondria. Components of this complex are involved in the control of mitochondrial shape and protein biogenesis, and function in nonvesicular lipid trafficking between the ER and mitochondria. MDM12 is required for the interaction of the ER-resident membrane protein MMM1 and the outer mitochondrial membrane-resident beta-barrel protein MDM10. The MDM12-MMM1 subcomplex functions in the major beta-barrel assembly pathway that is responsible for biogenesis of all mitochondrial outer membrane beta-barrel proteins, and acts in a late step after the SAM complex. The MDM10-MDM12-MMM1 subcomplex further acts in the TOM40-specific pathway after the action of the MDM12-MMM1 complex. Essential for establishing and maintaining the structure of mitochondria and maintenance of mtDNA nucleoids.</text>
</comment>
<dbReference type="GO" id="GO:0032865">
    <property type="term" value="C:ERMES complex"/>
    <property type="evidence" value="ECO:0007669"/>
    <property type="project" value="UniProtKB-UniRule"/>
</dbReference>
<sequence length="400" mass="44598">MSIDLEWAKLDSSLASYLVEVLNRQLSNAERPSFIGPVEVTSLEFGSTSPDVELVDLRDIYRDFLEDDDDSDHGPVKVTEGAEDDEGFEWVSRRVAGHEESLAYQHLPPHVRYGRGGPTDLYASIPTLRSPMPLPSADIFTKGFPEYRPPPQPLWQSTPMFRSPTPSTPFTAGPFRRTSGEYEQQDELLTADADYSQLPSDNSLSDPPSFGAEGPTVTTPPQPPQPPQNPHPNLQLHLHINWHSNLRITLTTSLLINYPSPMFMSLPIKLSVTGLVFDGEVAVAYEGERRRVHICILDDLDPYGPAAAADRPKRSDTNVTPPDIDDESPHSGIPPRPSKPLPVGQRLLPSIYIESEIGQTDKHVLKNVTRVERFIQDVIRKTVEEELVFPNFHTLVMGES</sequence>
<dbReference type="GO" id="GO:0008289">
    <property type="term" value="F:lipid binding"/>
    <property type="evidence" value="ECO:0007669"/>
    <property type="project" value="UniProtKB-KW"/>
</dbReference>
<dbReference type="CDD" id="cd21672">
    <property type="entry name" value="SMP_Mdm12"/>
    <property type="match status" value="1"/>
</dbReference>
<dbReference type="Proteomes" id="UP000467700">
    <property type="component" value="Unassembled WGS sequence"/>
</dbReference>
<evidence type="ECO:0000256" key="2">
    <source>
        <dbReference type="ARBA" id="ARBA00022448"/>
    </source>
</evidence>
<accession>A0A8S0Y0L4</accession>
<evidence type="ECO:0000256" key="7">
    <source>
        <dbReference type="ARBA" id="ARBA00023128"/>
    </source>
</evidence>
<comment type="similarity">
    <text evidence="9">Belongs to the MDM12 family.</text>
</comment>
<name>A0A8S0Y0L4_CYCAE</name>
<evidence type="ECO:0000256" key="4">
    <source>
        <dbReference type="ARBA" id="ARBA00022824"/>
    </source>
</evidence>
<dbReference type="PANTHER" id="PTHR28204">
    <property type="entry name" value="MITOCHONDRIAL DISTRIBUTION AND MORPHOLOGY PROTEIN 12"/>
    <property type="match status" value="1"/>
</dbReference>
<feature type="compositionally biased region" description="Polar residues" evidence="10">
    <location>
        <begin position="154"/>
        <end position="170"/>
    </location>
</feature>
<keyword evidence="8 9" id="KW-0472">Membrane</keyword>
<dbReference type="GO" id="GO:1990456">
    <property type="term" value="P:mitochondrion-endoplasmic reticulum membrane tethering"/>
    <property type="evidence" value="ECO:0007669"/>
    <property type="project" value="TreeGrafter"/>
</dbReference>
<comment type="subunit">
    <text evidence="9">Component of the ER-mitochondria encounter structure (ERMES) or MDM complex, composed of MMM1, MDM10, MDM12 and MDM34. A MMM1 homodimer associates with one molecule of MDM12 on each side in a pairwise head-to-tail manner, and the SMP-LTD domains of MMM1 and MDM12 generate a continuous hydrophobic tunnel for phospholipid trafficking.</text>
</comment>
<dbReference type="GO" id="GO:0045040">
    <property type="term" value="P:protein insertion into mitochondrial outer membrane"/>
    <property type="evidence" value="ECO:0007669"/>
    <property type="project" value="UniProtKB-UniRule"/>
</dbReference>
<keyword evidence="5" id="KW-0445">Lipid transport</keyword>
<dbReference type="InterPro" id="IPR027532">
    <property type="entry name" value="Mdm12"/>
</dbReference>
<proteinExistence type="inferred from homology"/>
<dbReference type="GO" id="GO:0015914">
    <property type="term" value="P:phospholipid transport"/>
    <property type="evidence" value="ECO:0007669"/>
    <property type="project" value="TreeGrafter"/>
</dbReference>
<feature type="region of interest" description="Disordered" evidence="10">
    <location>
        <begin position="196"/>
        <end position="234"/>
    </location>
</feature>
<dbReference type="GO" id="GO:0005789">
    <property type="term" value="C:endoplasmic reticulum membrane"/>
    <property type="evidence" value="ECO:0007669"/>
    <property type="project" value="UniProtKB-SubCell"/>
</dbReference>
<evidence type="ECO:0000256" key="1">
    <source>
        <dbReference type="ARBA" id="ARBA00004370"/>
    </source>
</evidence>
<evidence type="ECO:0000256" key="9">
    <source>
        <dbReference type="HAMAP-Rule" id="MF_03104"/>
    </source>
</evidence>
<feature type="region of interest" description="Disordered" evidence="10">
    <location>
        <begin position="150"/>
        <end position="177"/>
    </location>
</feature>
<evidence type="ECO:0000256" key="3">
    <source>
        <dbReference type="ARBA" id="ARBA00022787"/>
    </source>
</evidence>
<keyword evidence="3 9" id="KW-1000">Mitochondrion outer membrane</keyword>
<dbReference type="Pfam" id="PF26544">
    <property type="entry name" value="Mdm12"/>
    <property type="match status" value="1"/>
</dbReference>
<evidence type="ECO:0000313" key="13">
    <source>
        <dbReference type="Proteomes" id="UP000467700"/>
    </source>
</evidence>
<keyword evidence="4 9" id="KW-0256">Endoplasmic reticulum</keyword>
<keyword evidence="6" id="KW-0446">Lipid-binding</keyword>
<comment type="subcellular location">
    <subcellularLocation>
        <location evidence="1">Membrane</location>
    </subcellularLocation>
    <subcellularLocation>
        <location evidence="9">Mitochondrion outer membrane</location>
        <topology evidence="9">Peripheral membrane protein</topology>
        <orientation evidence="9">Cytoplasmic side</orientation>
    </subcellularLocation>
    <subcellularLocation>
        <location evidence="9">Endoplasmic reticulum membrane</location>
        <topology evidence="9">Peripheral membrane protein</topology>
        <orientation evidence="9">Cytoplasmic side</orientation>
    </subcellularLocation>
    <text evidence="9">The ERMES/MDM complex localizes to a few discrete foci (around 10 per single cell), that represent mitochondria-endoplasmic reticulum junctions. These foci are often found next to mtDNA nucleoids.</text>
</comment>
<evidence type="ECO:0000313" key="12">
    <source>
        <dbReference type="EMBL" id="CAA7270951.1"/>
    </source>
</evidence>
<dbReference type="EMBL" id="CACVBS010000101">
    <property type="protein sequence ID" value="CAA7270951.1"/>
    <property type="molecule type" value="Genomic_DNA"/>
</dbReference>
<evidence type="ECO:0000256" key="6">
    <source>
        <dbReference type="ARBA" id="ARBA00023121"/>
    </source>
</evidence>
<dbReference type="AlphaFoldDB" id="A0A8S0Y0L4"/>
<protein>
    <recommendedName>
        <fullName evidence="9">Mitochondrial distribution and morphology protein 12</fullName>
    </recommendedName>
    <alternativeName>
        <fullName evidence="9">Mitochondrial inheritance component MDM12</fullName>
    </alternativeName>
</protein>
<dbReference type="HAMAP" id="MF_03104">
    <property type="entry name" value="Mdm12"/>
    <property type="match status" value="1"/>
</dbReference>
<evidence type="ECO:0000256" key="10">
    <source>
        <dbReference type="SAM" id="MobiDB-lite"/>
    </source>
</evidence>
<feature type="compositionally biased region" description="Pro residues" evidence="10">
    <location>
        <begin position="218"/>
        <end position="230"/>
    </location>
</feature>
<keyword evidence="2" id="KW-0813">Transport</keyword>
<dbReference type="PANTHER" id="PTHR28204:SF1">
    <property type="entry name" value="MITOCHONDRIAL DISTRIBUTION AND MORPHOLOGY PROTEIN 12"/>
    <property type="match status" value="1"/>
</dbReference>
<dbReference type="InterPro" id="IPR031468">
    <property type="entry name" value="SMP_LBD"/>
</dbReference>
<feature type="compositionally biased region" description="Low complexity" evidence="10">
    <location>
        <begin position="196"/>
        <end position="209"/>
    </location>
</feature>
<keyword evidence="7 9" id="KW-0496">Mitochondrion</keyword>
<feature type="region of interest" description="Disordered" evidence="10">
    <location>
        <begin position="305"/>
        <end position="343"/>
    </location>
</feature>
<keyword evidence="13" id="KW-1185">Reference proteome</keyword>
<evidence type="ECO:0000259" key="11">
    <source>
        <dbReference type="PROSITE" id="PS51847"/>
    </source>
</evidence>
<dbReference type="OrthoDB" id="3356905at2759"/>